<dbReference type="InterPro" id="IPR051265">
    <property type="entry name" value="HIBADH-related_NP60_sf"/>
</dbReference>
<proteinExistence type="inferred from homology"/>
<dbReference type="Pfam" id="PF14833">
    <property type="entry name" value="NAD_binding_11"/>
    <property type="match status" value="1"/>
</dbReference>
<dbReference type="GO" id="GO:0050661">
    <property type="term" value="F:NADP binding"/>
    <property type="evidence" value="ECO:0007669"/>
    <property type="project" value="InterPro"/>
</dbReference>
<dbReference type="AlphaFoldDB" id="A0A7Z0CJ06"/>
<gene>
    <name evidence="7" type="ORF">BKA03_000351</name>
</gene>
<dbReference type="Proteomes" id="UP000547973">
    <property type="component" value="Unassembled WGS sequence"/>
</dbReference>
<dbReference type="EMBL" id="JACBZO010000001">
    <property type="protein sequence ID" value="NYI40232.1"/>
    <property type="molecule type" value="Genomic_DNA"/>
</dbReference>
<dbReference type="InterPro" id="IPR036291">
    <property type="entry name" value="NAD(P)-bd_dom_sf"/>
</dbReference>
<protein>
    <recommendedName>
        <fullName evidence="9">3-hydroxyisobutyrate dehydrogenase</fullName>
    </recommendedName>
</protein>
<keyword evidence="3" id="KW-0520">NAD</keyword>
<organism evidence="7 8">
    <name type="scientific">Demequina lutea</name>
    <dbReference type="NCBI Taxonomy" id="431489"/>
    <lineage>
        <taxon>Bacteria</taxon>
        <taxon>Bacillati</taxon>
        <taxon>Actinomycetota</taxon>
        <taxon>Actinomycetes</taxon>
        <taxon>Micrococcales</taxon>
        <taxon>Demequinaceae</taxon>
        <taxon>Demequina</taxon>
    </lineage>
</organism>
<accession>A0A7Z0CJ06</accession>
<evidence type="ECO:0000256" key="4">
    <source>
        <dbReference type="PIRSR" id="PIRSR000103-1"/>
    </source>
</evidence>
<evidence type="ECO:0000313" key="8">
    <source>
        <dbReference type="Proteomes" id="UP000547973"/>
    </source>
</evidence>
<dbReference type="Pfam" id="PF03446">
    <property type="entry name" value="NAD_binding_2"/>
    <property type="match status" value="1"/>
</dbReference>
<evidence type="ECO:0000256" key="2">
    <source>
        <dbReference type="ARBA" id="ARBA00023002"/>
    </source>
</evidence>
<keyword evidence="8" id="KW-1185">Reference proteome</keyword>
<dbReference type="Gene3D" id="1.10.1040.10">
    <property type="entry name" value="N-(1-d-carboxylethyl)-l-norvaline Dehydrogenase, domain 2"/>
    <property type="match status" value="1"/>
</dbReference>
<dbReference type="PIRSF" id="PIRSF000103">
    <property type="entry name" value="HIBADH"/>
    <property type="match status" value="1"/>
</dbReference>
<reference evidence="7 8" key="1">
    <citation type="submission" date="2020-07" db="EMBL/GenBank/DDBJ databases">
        <title>Sequencing the genomes of 1000 actinobacteria strains.</title>
        <authorList>
            <person name="Klenk H.-P."/>
        </authorList>
    </citation>
    <scope>NUCLEOTIDE SEQUENCE [LARGE SCALE GENOMIC DNA]</scope>
    <source>
        <strain evidence="7 8">DSM 19970</strain>
    </source>
</reference>
<keyword evidence="2" id="KW-0560">Oxidoreductase</keyword>
<dbReference type="GO" id="GO:0051287">
    <property type="term" value="F:NAD binding"/>
    <property type="evidence" value="ECO:0007669"/>
    <property type="project" value="InterPro"/>
</dbReference>
<dbReference type="RefSeq" id="WP_062074785.1">
    <property type="nucleotide sequence ID" value="NZ_BBRC01000004.1"/>
</dbReference>
<dbReference type="InterPro" id="IPR006115">
    <property type="entry name" value="6PGDH_NADP-bd"/>
</dbReference>
<dbReference type="OrthoDB" id="3185659at2"/>
<evidence type="ECO:0000256" key="3">
    <source>
        <dbReference type="ARBA" id="ARBA00023027"/>
    </source>
</evidence>
<dbReference type="GO" id="GO:0016491">
    <property type="term" value="F:oxidoreductase activity"/>
    <property type="evidence" value="ECO:0007669"/>
    <property type="project" value="UniProtKB-KW"/>
</dbReference>
<dbReference type="InterPro" id="IPR013328">
    <property type="entry name" value="6PGD_dom2"/>
</dbReference>
<sequence length="291" mass="29665">MAEIGFLGLGTMGSGIAGRLVGAGHDVAVWNRSPEAATPLVEAGAVRVDTAREALARPLSFSMLANDEAADATLSAQALEGEAGRVHVNMGTISGGLASRLAERARAAGVTYIAAPVLGRPQVAAAGKLNILVAGPADVVASLEPYLAVLGVRTWNLGVDPASANVVKIAVNYNIIGALEAMGESVALVERYGVDAGEFVELLGSTLFGGVVYPGYGKIIAERSYRPAGFTVELGLKDLALAEVAAAEVRLALPTSPALRDVFERAVANPELAGADWSAIAEISRGGGHTA</sequence>
<evidence type="ECO:0000259" key="5">
    <source>
        <dbReference type="Pfam" id="PF03446"/>
    </source>
</evidence>
<evidence type="ECO:0000256" key="1">
    <source>
        <dbReference type="ARBA" id="ARBA00009080"/>
    </source>
</evidence>
<comment type="caution">
    <text evidence="7">The sequence shown here is derived from an EMBL/GenBank/DDBJ whole genome shotgun (WGS) entry which is preliminary data.</text>
</comment>
<evidence type="ECO:0000259" key="6">
    <source>
        <dbReference type="Pfam" id="PF14833"/>
    </source>
</evidence>
<evidence type="ECO:0008006" key="9">
    <source>
        <dbReference type="Google" id="ProtNLM"/>
    </source>
</evidence>
<dbReference type="SUPFAM" id="SSF48179">
    <property type="entry name" value="6-phosphogluconate dehydrogenase C-terminal domain-like"/>
    <property type="match status" value="1"/>
</dbReference>
<evidence type="ECO:0000313" key="7">
    <source>
        <dbReference type="EMBL" id="NYI40232.1"/>
    </source>
</evidence>
<dbReference type="SUPFAM" id="SSF51735">
    <property type="entry name" value="NAD(P)-binding Rossmann-fold domains"/>
    <property type="match status" value="1"/>
</dbReference>
<dbReference type="Gene3D" id="3.40.50.720">
    <property type="entry name" value="NAD(P)-binding Rossmann-like Domain"/>
    <property type="match status" value="1"/>
</dbReference>
<dbReference type="InterPro" id="IPR008927">
    <property type="entry name" value="6-PGluconate_DH-like_C_sf"/>
</dbReference>
<feature type="domain" description="6-phosphogluconate dehydrogenase NADP-binding" evidence="5">
    <location>
        <begin position="3"/>
        <end position="152"/>
    </location>
</feature>
<dbReference type="PANTHER" id="PTHR43580">
    <property type="entry name" value="OXIDOREDUCTASE GLYR1-RELATED"/>
    <property type="match status" value="1"/>
</dbReference>
<feature type="domain" description="3-hydroxyisobutyrate dehydrogenase-like NAD-binding" evidence="6">
    <location>
        <begin position="163"/>
        <end position="282"/>
    </location>
</feature>
<name>A0A7Z0CJ06_9MICO</name>
<dbReference type="PANTHER" id="PTHR43580:SF2">
    <property type="entry name" value="CYTOKINE-LIKE NUCLEAR FACTOR N-PAC"/>
    <property type="match status" value="1"/>
</dbReference>
<dbReference type="InterPro" id="IPR029154">
    <property type="entry name" value="HIBADH-like_NADP-bd"/>
</dbReference>
<dbReference type="InterPro" id="IPR015815">
    <property type="entry name" value="HIBADH-related"/>
</dbReference>
<comment type="similarity">
    <text evidence="1">Belongs to the HIBADH-related family.</text>
</comment>
<feature type="active site" evidence="4">
    <location>
        <position position="168"/>
    </location>
</feature>